<keyword evidence="1" id="KW-0472">Membrane</keyword>
<evidence type="ECO:0000256" key="1">
    <source>
        <dbReference type="SAM" id="Phobius"/>
    </source>
</evidence>
<protein>
    <submittedName>
        <fullName evidence="2">VanZ family protein</fullName>
    </submittedName>
</protein>
<feature type="transmembrane region" description="Helical" evidence="1">
    <location>
        <begin position="44"/>
        <end position="67"/>
    </location>
</feature>
<dbReference type="SUPFAM" id="SSF49785">
    <property type="entry name" value="Galactose-binding domain-like"/>
    <property type="match status" value="1"/>
</dbReference>
<proteinExistence type="predicted"/>
<keyword evidence="1" id="KW-0812">Transmembrane</keyword>
<dbReference type="InterPro" id="IPR008979">
    <property type="entry name" value="Galactose-bd-like_sf"/>
</dbReference>
<reference evidence="2" key="1">
    <citation type="submission" date="2022-06" db="EMBL/GenBank/DDBJ databases">
        <title>Alkalimarinus sp. nov., isolated from gut of a Alitta virens.</title>
        <authorList>
            <person name="Yang A.I."/>
            <person name="Shin N.-R."/>
        </authorList>
    </citation>
    <scope>NUCLEOTIDE SEQUENCE</scope>
    <source>
        <strain evidence="2">A2M4</strain>
    </source>
</reference>
<evidence type="ECO:0000313" key="3">
    <source>
        <dbReference type="Proteomes" id="UP001163739"/>
    </source>
</evidence>
<accession>A0ABY6N3G5</accession>
<dbReference type="EMBL" id="CP100390">
    <property type="protein sequence ID" value="UZE96570.1"/>
    <property type="molecule type" value="Genomic_DNA"/>
</dbReference>
<feature type="transmembrane region" description="Helical" evidence="1">
    <location>
        <begin position="13"/>
        <end position="32"/>
    </location>
</feature>
<dbReference type="Proteomes" id="UP001163739">
    <property type="component" value="Chromosome"/>
</dbReference>
<gene>
    <name evidence="2" type="ORF">NKI27_02125</name>
</gene>
<evidence type="ECO:0000313" key="2">
    <source>
        <dbReference type="EMBL" id="UZE96570.1"/>
    </source>
</evidence>
<feature type="transmembrane region" description="Helical" evidence="1">
    <location>
        <begin position="107"/>
        <end position="124"/>
    </location>
</feature>
<organism evidence="2 3">
    <name type="scientific">Alkalimarinus alittae</name>
    <dbReference type="NCBI Taxonomy" id="2961619"/>
    <lineage>
        <taxon>Bacteria</taxon>
        <taxon>Pseudomonadati</taxon>
        <taxon>Pseudomonadota</taxon>
        <taxon>Gammaproteobacteria</taxon>
        <taxon>Alteromonadales</taxon>
        <taxon>Alteromonadaceae</taxon>
        <taxon>Alkalimarinus</taxon>
    </lineage>
</organism>
<dbReference type="Gene3D" id="2.60.120.260">
    <property type="entry name" value="Galactose-binding domain-like"/>
    <property type="match status" value="1"/>
</dbReference>
<keyword evidence="3" id="KW-1185">Reference proteome</keyword>
<feature type="transmembrane region" description="Helical" evidence="1">
    <location>
        <begin position="73"/>
        <end position="95"/>
    </location>
</feature>
<dbReference type="PROSITE" id="PS51257">
    <property type="entry name" value="PROKAR_LIPOPROTEIN"/>
    <property type="match status" value="1"/>
</dbReference>
<sequence>MIEPGQKPPSINIPLWMLVGCLVLAGPLLFIGGPDHYSARPVKLLWDLGHIPLMFCLGLILIKLLSILRLTSYWLFFSIYLCVILVVAVTTEFIQGKIGRIASISDVASDIWGALLAWLFIGHYPLVRRFAWRCVFTGVAIGLGAVVLSRPAMVLYDEVLARVQFPLLAGFESTSELSRWKVKSGLVRSTDRATEGRYSLKVLLLPTGYSGVSFRDFPVDWRAFDVLRFDVWSPMMSLPITVRVHDKTHQEGAQVYDDRFNRRYRLDKGWNRITIDLHEISQAPKGRTLKLSEVEGFGFFGYNLGFSETIYLDQVLLLRKDS</sequence>
<name>A0ABY6N3G5_9ALTE</name>
<dbReference type="RefSeq" id="WP_265048054.1">
    <property type="nucleotide sequence ID" value="NZ_CP100390.1"/>
</dbReference>
<feature type="transmembrane region" description="Helical" evidence="1">
    <location>
        <begin position="130"/>
        <end position="148"/>
    </location>
</feature>
<keyword evidence="1" id="KW-1133">Transmembrane helix</keyword>
<dbReference type="NCBIfam" id="NF037970">
    <property type="entry name" value="vanZ_1"/>
    <property type="match status" value="1"/>
</dbReference>